<dbReference type="AlphaFoldDB" id="A0A5B7GYI1"/>
<gene>
    <name evidence="2" type="ORF">E2C01_059194</name>
</gene>
<dbReference type="Proteomes" id="UP000324222">
    <property type="component" value="Unassembled WGS sequence"/>
</dbReference>
<reference evidence="2 3" key="1">
    <citation type="submission" date="2019-05" db="EMBL/GenBank/DDBJ databases">
        <title>Another draft genome of Portunus trituberculatus and its Hox gene families provides insights of decapod evolution.</title>
        <authorList>
            <person name="Jeong J.-H."/>
            <person name="Song I."/>
            <person name="Kim S."/>
            <person name="Choi T."/>
            <person name="Kim D."/>
            <person name="Ryu S."/>
            <person name="Kim W."/>
        </authorList>
    </citation>
    <scope>NUCLEOTIDE SEQUENCE [LARGE SCALE GENOMIC DNA]</scope>
    <source>
        <tissue evidence="2">Muscle</tissue>
    </source>
</reference>
<name>A0A5B7GYI1_PORTR</name>
<protein>
    <submittedName>
        <fullName evidence="2">Uncharacterized protein</fullName>
    </submittedName>
</protein>
<feature type="compositionally biased region" description="Basic and acidic residues" evidence="1">
    <location>
        <begin position="82"/>
        <end position="104"/>
    </location>
</feature>
<feature type="region of interest" description="Disordered" evidence="1">
    <location>
        <begin position="72"/>
        <end position="201"/>
    </location>
</feature>
<evidence type="ECO:0000313" key="3">
    <source>
        <dbReference type="Proteomes" id="UP000324222"/>
    </source>
</evidence>
<feature type="region of interest" description="Disordered" evidence="1">
    <location>
        <begin position="1"/>
        <end position="60"/>
    </location>
</feature>
<proteinExistence type="predicted"/>
<evidence type="ECO:0000313" key="2">
    <source>
        <dbReference type="EMBL" id="MPC65070.1"/>
    </source>
</evidence>
<comment type="caution">
    <text evidence="2">The sequence shown here is derived from an EMBL/GenBank/DDBJ whole genome shotgun (WGS) entry which is preliminary data.</text>
</comment>
<evidence type="ECO:0000256" key="1">
    <source>
        <dbReference type="SAM" id="MobiDB-lite"/>
    </source>
</evidence>
<accession>A0A5B7GYI1</accession>
<feature type="compositionally biased region" description="Basic residues" evidence="1">
    <location>
        <begin position="105"/>
        <end position="122"/>
    </location>
</feature>
<sequence length="201" mass="22460">MAPRDSSCSARSPNGRAWPGGAERTHNSGERTNNAVIPLRSKQPRGDNQPNDVYQHLQPKAILQNDEDVYYPPTLIGFGLEHGQDPEERVYKVYSKQEVEELRRRQQSKHGKHAKGGKGGHHSKGDHGKAIHNKPVPPPPAPDHQQQPSLPHPPPQHNHHLSQERFPAPSSEHHISYPSHPPPPPQYHPKAVFPPSLPHRG</sequence>
<organism evidence="2 3">
    <name type="scientific">Portunus trituberculatus</name>
    <name type="common">Swimming crab</name>
    <name type="synonym">Neptunus trituberculatus</name>
    <dbReference type="NCBI Taxonomy" id="210409"/>
    <lineage>
        <taxon>Eukaryota</taxon>
        <taxon>Metazoa</taxon>
        <taxon>Ecdysozoa</taxon>
        <taxon>Arthropoda</taxon>
        <taxon>Crustacea</taxon>
        <taxon>Multicrustacea</taxon>
        <taxon>Malacostraca</taxon>
        <taxon>Eumalacostraca</taxon>
        <taxon>Eucarida</taxon>
        <taxon>Decapoda</taxon>
        <taxon>Pleocyemata</taxon>
        <taxon>Brachyura</taxon>
        <taxon>Eubrachyura</taxon>
        <taxon>Portunoidea</taxon>
        <taxon>Portunidae</taxon>
        <taxon>Portuninae</taxon>
        <taxon>Portunus</taxon>
    </lineage>
</organism>
<keyword evidence="3" id="KW-1185">Reference proteome</keyword>
<dbReference type="EMBL" id="VSRR010022890">
    <property type="protein sequence ID" value="MPC65070.1"/>
    <property type="molecule type" value="Genomic_DNA"/>
</dbReference>
<dbReference type="OrthoDB" id="6377675at2759"/>
<feature type="compositionally biased region" description="Polar residues" evidence="1">
    <location>
        <begin position="1"/>
        <end position="12"/>
    </location>
</feature>